<evidence type="ECO:0000256" key="1">
    <source>
        <dbReference type="ARBA" id="ARBA00010928"/>
    </source>
</evidence>
<reference evidence="5 6" key="1">
    <citation type="submission" date="2016-04" db="EMBL/GenBank/DDBJ databases">
        <title>Draft genome sequence of Aeribacillus pallidus 8m3 from petroleum reservoir.</title>
        <authorList>
            <person name="Poltaraus A.B."/>
            <person name="Nazina T.N."/>
            <person name="Tourova T.P."/>
            <person name="Malakho S.M."/>
            <person name="Korshunova A.V."/>
            <person name="Sokolova D.S."/>
        </authorList>
    </citation>
    <scope>NUCLEOTIDE SEQUENCE [LARGE SCALE GENOMIC DNA]</scope>
    <source>
        <strain evidence="5 6">8m3</strain>
    </source>
</reference>
<dbReference type="OrthoDB" id="9815825at2"/>
<keyword evidence="6" id="KW-1185">Reference proteome</keyword>
<feature type="domain" description="GFO/IDH/MocA-like oxidoreductase" evidence="4">
    <location>
        <begin position="129"/>
        <end position="244"/>
    </location>
</feature>
<comment type="caution">
    <text evidence="5">The sequence shown here is derived from an EMBL/GenBank/DDBJ whole genome shotgun (WGS) entry which is preliminary data.</text>
</comment>
<proteinExistence type="inferred from homology"/>
<gene>
    <name evidence="5" type="ORF">AZI98_07355</name>
</gene>
<evidence type="ECO:0000256" key="2">
    <source>
        <dbReference type="ARBA" id="ARBA00023002"/>
    </source>
</evidence>
<dbReference type="Pfam" id="PF01408">
    <property type="entry name" value="GFO_IDH_MocA"/>
    <property type="match status" value="1"/>
</dbReference>
<accession>A0A165Y455</accession>
<dbReference type="InterPro" id="IPR050984">
    <property type="entry name" value="Gfo/Idh/MocA_domain"/>
</dbReference>
<dbReference type="Pfam" id="PF22725">
    <property type="entry name" value="GFO_IDH_MocA_C3"/>
    <property type="match status" value="1"/>
</dbReference>
<dbReference type="Gene3D" id="3.40.50.720">
    <property type="entry name" value="NAD(P)-binding Rossmann-like Domain"/>
    <property type="match status" value="1"/>
</dbReference>
<dbReference type="GO" id="GO:0000166">
    <property type="term" value="F:nucleotide binding"/>
    <property type="evidence" value="ECO:0007669"/>
    <property type="project" value="InterPro"/>
</dbReference>
<dbReference type="EMBL" id="LWBR01000016">
    <property type="protein sequence ID" value="KZN96710.1"/>
    <property type="molecule type" value="Genomic_DNA"/>
</dbReference>
<sequence>MEKVKWGIMSAANIAYEQLLPALRQSSRSEVVAIASRSKEKVARFNIPKVYSDYDQLLEDESIDVVYIPLPNALHAEWAIKAAQKGKHILVEKPAAVSTKELLKVQEAVEQNNVIFMEAFMYQFHKQHARVKDLLASGMIGNILHVKSHFSWSLQDRDDIRLNPALGGGAMWDVGCYGVHAMSQIIGIKPEKVVMLGEVDPEHKVDMLSTCIFVDEFGRTAEITASMKLPFINRYEIIGERGTILVDSSFRPDVSSDQKGKVIVKDDNNEIILFETYKDNQYFNQVEHVNDCIINGKQPVYGIRNSIQVIHYIEKGYESLRNQSVVTSLNKF</sequence>
<dbReference type="RefSeq" id="WP_063387630.1">
    <property type="nucleotide sequence ID" value="NZ_LWBR01000016.1"/>
</dbReference>
<evidence type="ECO:0000259" key="3">
    <source>
        <dbReference type="Pfam" id="PF01408"/>
    </source>
</evidence>
<dbReference type="Gene3D" id="3.30.360.10">
    <property type="entry name" value="Dihydrodipicolinate Reductase, domain 2"/>
    <property type="match status" value="1"/>
</dbReference>
<dbReference type="InterPro" id="IPR036291">
    <property type="entry name" value="NAD(P)-bd_dom_sf"/>
</dbReference>
<protein>
    <recommendedName>
        <fullName evidence="7">Oxidoreductase</fullName>
    </recommendedName>
</protein>
<comment type="similarity">
    <text evidence="1">Belongs to the Gfo/Idh/MocA family.</text>
</comment>
<feature type="domain" description="Gfo/Idh/MocA-like oxidoreductase N-terminal" evidence="3">
    <location>
        <begin position="5"/>
        <end position="119"/>
    </location>
</feature>
<dbReference type="InterPro" id="IPR000683">
    <property type="entry name" value="Gfo/Idh/MocA-like_OxRdtase_N"/>
</dbReference>
<dbReference type="PANTHER" id="PTHR22604">
    <property type="entry name" value="OXIDOREDUCTASES"/>
    <property type="match status" value="1"/>
</dbReference>
<evidence type="ECO:0008006" key="7">
    <source>
        <dbReference type="Google" id="ProtNLM"/>
    </source>
</evidence>
<dbReference type="PANTHER" id="PTHR22604:SF105">
    <property type="entry name" value="TRANS-1,2-DIHYDROBENZENE-1,2-DIOL DEHYDROGENASE"/>
    <property type="match status" value="1"/>
</dbReference>
<dbReference type="Proteomes" id="UP000076476">
    <property type="component" value="Unassembled WGS sequence"/>
</dbReference>
<dbReference type="AlphaFoldDB" id="A0A165Y455"/>
<dbReference type="SUPFAM" id="SSF55347">
    <property type="entry name" value="Glyceraldehyde-3-phosphate dehydrogenase-like, C-terminal domain"/>
    <property type="match status" value="1"/>
</dbReference>
<dbReference type="InterPro" id="IPR055170">
    <property type="entry name" value="GFO_IDH_MocA-like_dom"/>
</dbReference>
<dbReference type="STRING" id="33936.AZI98_07355"/>
<dbReference type="SUPFAM" id="SSF51735">
    <property type="entry name" value="NAD(P)-binding Rossmann-fold domains"/>
    <property type="match status" value="1"/>
</dbReference>
<evidence type="ECO:0000313" key="5">
    <source>
        <dbReference type="EMBL" id="KZN96710.1"/>
    </source>
</evidence>
<name>A0A165Y455_9BACI</name>
<organism evidence="5 6">
    <name type="scientific">Aeribacillus pallidus</name>
    <dbReference type="NCBI Taxonomy" id="33936"/>
    <lineage>
        <taxon>Bacteria</taxon>
        <taxon>Bacillati</taxon>
        <taxon>Bacillota</taxon>
        <taxon>Bacilli</taxon>
        <taxon>Bacillales</taxon>
        <taxon>Bacillaceae</taxon>
        <taxon>Aeribacillus</taxon>
    </lineage>
</organism>
<dbReference type="GO" id="GO:0016491">
    <property type="term" value="F:oxidoreductase activity"/>
    <property type="evidence" value="ECO:0007669"/>
    <property type="project" value="UniProtKB-KW"/>
</dbReference>
<evidence type="ECO:0000313" key="6">
    <source>
        <dbReference type="Proteomes" id="UP000076476"/>
    </source>
</evidence>
<keyword evidence="2" id="KW-0560">Oxidoreductase</keyword>
<evidence type="ECO:0000259" key="4">
    <source>
        <dbReference type="Pfam" id="PF22725"/>
    </source>
</evidence>